<dbReference type="SMART" id="SM01274">
    <property type="entry name" value="malic"/>
    <property type="match status" value="1"/>
</dbReference>
<evidence type="ECO:0000259" key="4">
    <source>
        <dbReference type="SMART" id="SM00919"/>
    </source>
</evidence>
<dbReference type="GO" id="GO:0051287">
    <property type="term" value="F:NAD binding"/>
    <property type="evidence" value="ECO:0007669"/>
    <property type="project" value="InterPro"/>
</dbReference>
<dbReference type="Pfam" id="PF00390">
    <property type="entry name" value="malic"/>
    <property type="match status" value="1"/>
</dbReference>
<evidence type="ECO:0000313" key="6">
    <source>
        <dbReference type="EMBL" id="OAE25308.1"/>
    </source>
</evidence>
<feature type="domain" description="Malic enzyme N-terminal" evidence="5">
    <location>
        <begin position="136"/>
        <end position="311"/>
    </location>
</feature>
<dbReference type="GO" id="GO:0006108">
    <property type="term" value="P:malate metabolic process"/>
    <property type="evidence" value="ECO:0007669"/>
    <property type="project" value="TreeGrafter"/>
</dbReference>
<dbReference type="SUPFAM" id="SSF53223">
    <property type="entry name" value="Aminoacid dehydrogenase-like, N-terminal domain"/>
    <property type="match status" value="1"/>
</dbReference>
<dbReference type="PIRSF" id="PIRSF000106">
    <property type="entry name" value="ME"/>
    <property type="match status" value="1"/>
</dbReference>
<dbReference type="Gene3D" id="3.40.50.10380">
    <property type="entry name" value="Malic enzyme, N-terminal domain"/>
    <property type="match status" value="1"/>
</dbReference>
<evidence type="ECO:0000256" key="2">
    <source>
        <dbReference type="PIRSR" id="PIRSR000106-1"/>
    </source>
</evidence>
<evidence type="ECO:0000256" key="1">
    <source>
        <dbReference type="ARBA" id="ARBA00008785"/>
    </source>
</evidence>
<comment type="caution">
    <text evidence="6">The sequence shown here is derived from an EMBL/GenBank/DDBJ whole genome shotgun (WGS) entry which is preliminary data.</text>
</comment>
<feature type="active site" description="Proton donor" evidence="2">
    <location>
        <position position="159"/>
    </location>
</feature>
<evidence type="ECO:0000256" key="3">
    <source>
        <dbReference type="PIRSR" id="PIRSR000106-2"/>
    </source>
</evidence>
<dbReference type="FunFam" id="3.40.50.10380:FF:000004">
    <property type="entry name" value="Malic enzyme"/>
    <property type="match status" value="1"/>
</dbReference>
<keyword evidence="7" id="KW-1185">Reference proteome</keyword>
<dbReference type="InterPro" id="IPR046346">
    <property type="entry name" value="Aminoacid_DH-like_N_sf"/>
</dbReference>
<feature type="domain" description="Malic enzyme NAD-binding" evidence="4">
    <location>
        <begin position="299"/>
        <end position="526"/>
    </location>
</feature>
<evidence type="ECO:0008006" key="8">
    <source>
        <dbReference type="Google" id="ProtNLM"/>
    </source>
</evidence>
<evidence type="ECO:0000259" key="5">
    <source>
        <dbReference type="SMART" id="SM01274"/>
    </source>
</evidence>
<feature type="binding site" evidence="3">
    <location>
        <position position="457"/>
    </location>
    <ligand>
        <name>(S)-malate</name>
        <dbReference type="ChEBI" id="CHEBI:15589"/>
    </ligand>
</feature>
<protein>
    <recommendedName>
        <fullName evidence="8">Malic enzyme</fullName>
    </recommendedName>
</protein>
<dbReference type="PANTHER" id="PTHR23406">
    <property type="entry name" value="MALIC ENZYME-RELATED"/>
    <property type="match status" value="1"/>
</dbReference>
<dbReference type="PRINTS" id="PR00072">
    <property type="entry name" value="MALOXRDTASE"/>
</dbReference>
<dbReference type="GO" id="GO:0009507">
    <property type="term" value="C:chloroplast"/>
    <property type="evidence" value="ECO:0007669"/>
    <property type="project" value="TreeGrafter"/>
</dbReference>
<evidence type="ECO:0000313" key="7">
    <source>
        <dbReference type="Proteomes" id="UP000077202"/>
    </source>
</evidence>
<dbReference type="InterPro" id="IPR037062">
    <property type="entry name" value="Malic_N_dom_sf"/>
</dbReference>
<dbReference type="Proteomes" id="UP000077202">
    <property type="component" value="Unassembled WGS sequence"/>
</dbReference>
<feature type="binding site" evidence="3">
    <location>
        <position position="212"/>
    </location>
    <ligand>
        <name>(S)-malate</name>
        <dbReference type="ChEBI" id="CHEBI:15589"/>
    </ligand>
</feature>
<dbReference type="PANTHER" id="PTHR23406:SF90">
    <property type="entry name" value="MALIC ENZYME-RELATED"/>
    <property type="match status" value="1"/>
</dbReference>
<dbReference type="GO" id="GO:0004473">
    <property type="term" value="F:malate dehydrogenase (decarboxylating) (NADP+) activity"/>
    <property type="evidence" value="ECO:0007669"/>
    <property type="project" value="TreeGrafter"/>
</dbReference>
<name>A0A176VWW3_MARPO</name>
<dbReference type="Pfam" id="PF03949">
    <property type="entry name" value="Malic_M"/>
    <property type="match status" value="1"/>
</dbReference>
<accession>A0A176VWW3</accession>
<sequence length="557" mass="62020">MPLVRSRSTQIFQNVRTTLEVARRGCTGASALGSSLLDSVVNKKVYHDDAWEKSDDNVERPATPWVRTVQSGIELLRNPKYNKGMAFSKTERDRHYLHGLLPPAYMNQDMQVLRVMSNLREYTSDLMKYNHLMALQERNERLFFRVLMDNIEELLPIVYTPTVGLVCQQYGLLFRRPRGLFISIRDRGRVMELLKNWPERRVRVIVVTDGERILGLGDLGVQGMGIPVGKLTLYTAIGGLHPSECLPVTLDVGTNNKSLLEHPFYPGLRQNRVVGEEYDELVDEFMEACKARYGSRVLIQGTAAVALAGMIAALPLTGGQLSDHTFMFNGAGEAGTGIAEMVALYISKEAKITIPEARERIWMVDSKGLVVKSRMDSLQSHKIPFVKDYPAHSTLLECVKAIRPTALIGVSGKAQSFTKEICEAMTEYSQGACVFASGSPFAPVEVDGQWHHPGQGNNAYIFPGFGLGCLVAGTTRIRDEMFLAAAETLAGEVTDEDRKKGLVYPPLRKVRAVSAQIAKAVASKAYEHGVATNLPKPANLLEIAEKRMWTPQYRRYR</sequence>
<reference evidence="6" key="1">
    <citation type="submission" date="2016-03" db="EMBL/GenBank/DDBJ databases">
        <title>Mechanisms controlling the formation of the plant cell surface in tip-growing cells are functionally conserved among land plants.</title>
        <authorList>
            <person name="Honkanen S."/>
            <person name="Jones V.A."/>
            <person name="Morieri G."/>
            <person name="Champion C."/>
            <person name="Hetherington A.J."/>
            <person name="Kelly S."/>
            <person name="Saint-Marcoux D."/>
            <person name="Proust H."/>
            <person name="Prescott H."/>
            <person name="Dolan L."/>
        </authorList>
    </citation>
    <scope>NUCLEOTIDE SEQUENCE [LARGE SCALE GENOMIC DNA]</scope>
    <source>
        <tissue evidence="6">Whole gametophyte</tissue>
    </source>
</reference>
<dbReference type="Gene3D" id="3.40.50.720">
    <property type="entry name" value="NAD(P)-binding Rossmann-like Domain"/>
    <property type="match status" value="2"/>
</dbReference>
<feature type="active site" description="Proton acceptor" evidence="2">
    <location>
        <position position="230"/>
    </location>
</feature>
<dbReference type="InterPro" id="IPR012301">
    <property type="entry name" value="Malic_N_dom"/>
</dbReference>
<dbReference type="InterPro" id="IPR012302">
    <property type="entry name" value="Malic_NAD-bd"/>
</dbReference>
<gene>
    <name evidence="6" type="ORF">AXG93_4620s1220</name>
</gene>
<dbReference type="InterPro" id="IPR036291">
    <property type="entry name" value="NAD(P)-bd_dom_sf"/>
</dbReference>
<dbReference type="SMART" id="SM00919">
    <property type="entry name" value="Malic_M"/>
    <property type="match status" value="1"/>
</dbReference>
<dbReference type="EMBL" id="LVLJ01002341">
    <property type="protein sequence ID" value="OAE25308.1"/>
    <property type="molecule type" value="Genomic_DNA"/>
</dbReference>
<dbReference type="InterPro" id="IPR001891">
    <property type="entry name" value="Malic_OxRdtase"/>
</dbReference>
<dbReference type="SUPFAM" id="SSF51735">
    <property type="entry name" value="NAD(P)-binding Rossmann-fold domains"/>
    <property type="match status" value="1"/>
</dbReference>
<dbReference type="AlphaFoldDB" id="A0A176VWW3"/>
<proteinExistence type="inferred from homology"/>
<comment type="similarity">
    <text evidence="1">Belongs to the malic enzymes family.</text>
</comment>
<organism evidence="6 7">
    <name type="scientific">Marchantia polymorpha subsp. ruderalis</name>
    <dbReference type="NCBI Taxonomy" id="1480154"/>
    <lineage>
        <taxon>Eukaryota</taxon>
        <taxon>Viridiplantae</taxon>
        <taxon>Streptophyta</taxon>
        <taxon>Embryophyta</taxon>
        <taxon>Marchantiophyta</taxon>
        <taxon>Marchantiopsida</taxon>
        <taxon>Marchantiidae</taxon>
        <taxon>Marchantiales</taxon>
        <taxon>Marchantiaceae</taxon>
        <taxon>Marchantia</taxon>
    </lineage>
</organism>